<dbReference type="InterPro" id="IPR010982">
    <property type="entry name" value="Lambda_DNA-bd_dom_sf"/>
</dbReference>
<dbReference type="PROSITE" id="PS50932">
    <property type="entry name" value="HTH_LACI_2"/>
    <property type="match status" value="1"/>
</dbReference>
<dbReference type="CDD" id="cd01392">
    <property type="entry name" value="HTH_LacI"/>
    <property type="match status" value="1"/>
</dbReference>
<evidence type="ECO:0000256" key="3">
    <source>
        <dbReference type="ARBA" id="ARBA00023125"/>
    </source>
</evidence>
<dbReference type="InterPro" id="IPR028082">
    <property type="entry name" value="Peripla_BP_I"/>
</dbReference>
<dbReference type="GO" id="GO:0003700">
    <property type="term" value="F:DNA-binding transcription factor activity"/>
    <property type="evidence" value="ECO:0007669"/>
    <property type="project" value="TreeGrafter"/>
</dbReference>
<dbReference type="AlphaFoldDB" id="A0A9X1LTD2"/>
<evidence type="ECO:0000256" key="2">
    <source>
        <dbReference type="ARBA" id="ARBA00023015"/>
    </source>
</evidence>
<sequence>MASETTGRRSRARVSDVAVAAGVSPTTVSHALSGARAVNAETRERILAIARELGYVPDRVASGLRRRRTGVIGLIGDDLAATPFAGRIIEGARRAGLDRDVLLMVGESGGDADAERDLVARFLAQRVDGLLIARMYHQRVDRPEIPDDLPVVLVDAAPEPGWNVDAVVPDEAQIATLACERLTRDGHRDIAYVGTVDESRAARGRLIGIRSALGDAGIPLRDERVAFCTSNAVGGRQAGGELLDRDDRPTAIICFNDQMAMGVMQAAARRGIPVPTGLSIVGIDDLHPVADALDPGLTTVALPHAEMGRWAMERLLERIDGTPPPAVEGLHLLRGWLVERESVAPPFRDR</sequence>
<evidence type="ECO:0000313" key="6">
    <source>
        <dbReference type="EMBL" id="MCC2031600.1"/>
    </source>
</evidence>
<dbReference type="RefSeq" id="WP_229383478.1">
    <property type="nucleotide sequence ID" value="NZ_JAGTTN010000001.1"/>
</dbReference>
<dbReference type="EMBL" id="JAGTTN010000001">
    <property type="protein sequence ID" value="MCC2031600.1"/>
    <property type="molecule type" value="Genomic_DNA"/>
</dbReference>
<protein>
    <submittedName>
        <fullName evidence="6">LacI family DNA-binding transcriptional regulator</fullName>
    </submittedName>
</protein>
<feature type="domain" description="HTH lacI-type" evidence="5">
    <location>
        <begin position="12"/>
        <end position="66"/>
    </location>
</feature>
<comment type="caution">
    <text evidence="6">The sequence shown here is derived from an EMBL/GenBank/DDBJ whole genome shotgun (WGS) entry which is preliminary data.</text>
</comment>
<dbReference type="SUPFAM" id="SSF47413">
    <property type="entry name" value="lambda repressor-like DNA-binding domains"/>
    <property type="match status" value="1"/>
</dbReference>
<keyword evidence="7" id="KW-1185">Reference proteome</keyword>
<dbReference type="PANTHER" id="PTHR30146">
    <property type="entry name" value="LACI-RELATED TRANSCRIPTIONAL REPRESSOR"/>
    <property type="match status" value="1"/>
</dbReference>
<proteinExistence type="predicted"/>
<dbReference type="SUPFAM" id="SSF53822">
    <property type="entry name" value="Periplasmic binding protein-like I"/>
    <property type="match status" value="1"/>
</dbReference>
<gene>
    <name evidence="6" type="ORF">KEC57_05305</name>
</gene>
<dbReference type="Pfam" id="PF00356">
    <property type="entry name" value="LacI"/>
    <property type="match status" value="1"/>
</dbReference>
<dbReference type="SMART" id="SM00354">
    <property type="entry name" value="HTH_LACI"/>
    <property type="match status" value="1"/>
</dbReference>
<dbReference type="PROSITE" id="PS00356">
    <property type="entry name" value="HTH_LACI_1"/>
    <property type="match status" value="1"/>
</dbReference>
<keyword evidence="4" id="KW-0804">Transcription</keyword>
<dbReference type="InterPro" id="IPR046335">
    <property type="entry name" value="LacI/GalR-like_sensor"/>
</dbReference>
<dbReference type="Gene3D" id="3.40.50.2300">
    <property type="match status" value="2"/>
</dbReference>
<organism evidence="6 7">
    <name type="scientific">Microbacterium allomyrinae</name>
    <dbReference type="NCBI Taxonomy" id="2830666"/>
    <lineage>
        <taxon>Bacteria</taxon>
        <taxon>Bacillati</taxon>
        <taxon>Actinomycetota</taxon>
        <taxon>Actinomycetes</taxon>
        <taxon>Micrococcales</taxon>
        <taxon>Microbacteriaceae</taxon>
        <taxon>Microbacterium</taxon>
    </lineage>
</organism>
<name>A0A9X1LTD2_9MICO</name>
<dbReference type="CDD" id="cd06288">
    <property type="entry name" value="PBP1_sucrose_transcription_regulator"/>
    <property type="match status" value="1"/>
</dbReference>
<evidence type="ECO:0000259" key="5">
    <source>
        <dbReference type="PROSITE" id="PS50932"/>
    </source>
</evidence>
<dbReference type="Gene3D" id="1.10.260.40">
    <property type="entry name" value="lambda repressor-like DNA-binding domains"/>
    <property type="match status" value="1"/>
</dbReference>
<evidence type="ECO:0000256" key="1">
    <source>
        <dbReference type="ARBA" id="ARBA00022491"/>
    </source>
</evidence>
<evidence type="ECO:0000256" key="4">
    <source>
        <dbReference type="ARBA" id="ARBA00023163"/>
    </source>
</evidence>
<evidence type="ECO:0000313" key="7">
    <source>
        <dbReference type="Proteomes" id="UP001139354"/>
    </source>
</evidence>
<keyword evidence="2" id="KW-0805">Transcription regulation</keyword>
<keyword evidence="1" id="KW-0678">Repressor</keyword>
<dbReference type="GO" id="GO:0000976">
    <property type="term" value="F:transcription cis-regulatory region binding"/>
    <property type="evidence" value="ECO:0007669"/>
    <property type="project" value="TreeGrafter"/>
</dbReference>
<dbReference type="InterPro" id="IPR000843">
    <property type="entry name" value="HTH_LacI"/>
</dbReference>
<accession>A0A9X1LTD2</accession>
<reference evidence="6" key="1">
    <citation type="submission" date="2021-04" db="EMBL/GenBank/DDBJ databases">
        <title>Microbacterium tenobrionis sp. nov. and Microbacterium allomyrinae sp. nov., isolated from larvae of Tenobrio molitor and Allomyrina dichotoma, respectively.</title>
        <authorList>
            <person name="Lee S.D."/>
        </authorList>
    </citation>
    <scope>NUCLEOTIDE SEQUENCE</scope>
    <source>
        <strain evidence="6">BWT-G7</strain>
    </source>
</reference>
<keyword evidence="3 6" id="KW-0238">DNA-binding</keyword>
<dbReference type="Pfam" id="PF13377">
    <property type="entry name" value="Peripla_BP_3"/>
    <property type="match status" value="1"/>
</dbReference>
<dbReference type="Proteomes" id="UP001139354">
    <property type="component" value="Unassembled WGS sequence"/>
</dbReference>
<dbReference type="PANTHER" id="PTHR30146:SF148">
    <property type="entry name" value="HTH-TYPE TRANSCRIPTIONAL REPRESSOR PURR-RELATED"/>
    <property type="match status" value="1"/>
</dbReference>